<protein>
    <recommendedName>
        <fullName evidence="4">Stage II sporulation protein B</fullName>
    </recommendedName>
</protein>
<evidence type="ECO:0008006" key="4">
    <source>
        <dbReference type="Google" id="ProtNLM"/>
    </source>
</evidence>
<dbReference type="STRING" id="157838.AN964_07770"/>
<feature type="transmembrane region" description="Helical" evidence="1">
    <location>
        <begin position="90"/>
        <end position="112"/>
    </location>
</feature>
<dbReference type="RefSeq" id="WP_055739126.1">
    <property type="nucleotide sequence ID" value="NZ_JAAIWL010000014.1"/>
</dbReference>
<keyword evidence="1" id="KW-0472">Membrane</keyword>
<dbReference type="OrthoDB" id="2966654at2"/>
<dbReference type="AlphaFoldDB" id="A0A0Q3WX19"/>
<keyword evidence="3" id="KW-1185">Reference proteome</keyword>
<evidence type="ECO:0000256" key="1">
    <source>
        <dbReference type="SAM" id="Phobius"/>
    </source>
</evidence>
<dbReference type="PATRIC" id="fig|157838.3.peg.1705"/>
<organism evidence="2 3">
    <name type="scientific">Heyndrickxia shackletonii</name>
    <dbReference type="NCBI Taxonomy" id="157838"/>
    <lineage>
        <taxon>Bacteria</taxon>
        <taxon>Bacillati</taxon>
        <taxon>Bacillota</taxon>
        <taxon>Bacilli</taxon>
        <taxon>Bacillales</taxon>
        <taxon>Bacillaceae</taxon>
        <taxon>Heyndrickxia</taxon>
    </lineage>
</organism>
<proteinExistence type="predicted"/>
<keyword evidence="1" id="KW-0812">Transmembrane</keyword>
<dbReference type="Proteomes" id="UP000051888">
    <property type="component" value="Unassembled WGS sequence"/>
</dbReference>
<keyword evidence="1" id="KW-1133">Transmembrane helix</keyword>
<evidence type="ECO:0000313" key="3">
    <source>
        <dbReference type="Proteomes" id="UP000051888"/>
    </source>
</evidence>
<sequence length="329" mass="36706">MDKQPANQIKIKINGDERPFKEEVAIHKWNANEMESAAATEKTAEEDQFDWVLPEVEDKPIPEFKKIYYEPSIEKAKPNKIFKKNSGSHLLTIFISAATAISIGILFGFIMLKVIAYQTEGVSQKSIGNKQNALPAGASVGQNSSVVLPAITTSIIQGGVFDDATAPANDIKGKGLPAVIITLENKQYILMGVSNNLAEAKQLAEEQKKQDVEVYAKQLTFQEKKIGVSTQDEKTFAEHTGELFRLLTSVSSNAYLTGKLEADSLSNIEKQYKQVEGLKNWKDTNLKKLYSSQKECYQHLLNFQKNADQHEIISAEQALLSYLKQYNEL</sequence>
<gene>
    <name evidence="2" type="ORF">AN964_07770</name>
</gene>
<accession>A0A0Q3WX19</accession>
<evidence type="ECO:0000313" key="2">
    <source>
        <dbReference type="EMBL" id="KQL53399.1"/>
    </source>
</evidence>
<dbReference type="EMBL" id="LJJC01000004">
    <property type="protein sequence ID" value="KQL53399.1"/>
    <property type="molecule type" value="Genomic_DNA"/>
</dbReference>
<name>A0A0Q3WX19_9BACI</name>
<reference evidence="2 3" key="1">
    <citation type="submission" date="2015-09" db="EMBL/GenBank/DDBJ databases">
        <title>Genome sequencing project for genomic taxonomy and phylogenomics of Bacillus-like bacteria.</title>
        <authorList>
            <person name="Liu B."/>
            <person name="Wang J."/>
            <person name="Zhu Y."/>
            <person name="Liu G."/>
            <person name="Chen Q."/>
            <person name="Chen Z."/>
            <person name="Lan J."/>
            <person name="Che J."/>
            <person name="Ge C."/>
            <person name="Shi H."/>
            <person name="Pan Z."/>
            <person name="Liu X."/>
        </authorList>
    </citation>
    <scope>NUCLEOTIDE SEQUENCE [LARGE SCALE GENOMIC DNA]</scope>
    <source>
        <strain evidence="2 3">LMG 18435</strain>
    </source>
</reference>
<comment type="caution">
    <text evidence="2">The sequence shown here is derived from an EMBL/GenBank/DDBJ whole genome shotgun (WGS) entry which is preliminary data.</text>
</comment>